<reference evidence="2" key="2">
    <citation type="submission" date="2020-11" db="EMBL/GenBank/DDBJ databases">
        <authorList>
            <person name="McCartney M.A."/>
            <person name="Auch B."/>
            <person name="Kono T."/>
            <person name="Mallez S."/>
            <person name="Becker A."/>
            <person name="Gohl D.M."/>
            <person name="Silverstein K.A.T."/>
            <person name="Koren S."/>
            <person name="Bechman K.B."/>
            <person name="Herman A."/>
            <person name="Abrahante J.E."/>
            <person name="Garbe J."/>
        </authorList>
    </citation>
    <scope>NUCLEOTIDE SEQUENCE</scope>
    <source>
        <strain evidence="2">Duluth1</strain>
        <tissue evidence="2">Whole animal</tissue>
    </source>
</reference>
<dbReference type="Proteomes" id="UP000828390">
    <property type="component" value="Unassembled WGS sequence"/>
</dbReference>
<organism evidence="2 3">
    <name type="scientific">Dreissena polymorpha</name>
    <name type="common">Zebra mussel</name>
    <name type="synonym">Mytilus polymorpha</name>
    <dbReference type="NCBI Taxonomy" id="45954"/>
    <lineage>
        <taxon>Eukaryota</taxon>
        <taxon>Metazoa</taxon>
        <taxon>Spiralia</taxon>
        <taxon>Lophotrochozoa</taxon>
        <taxon>Mollusca</taxon>
        <taxon>Bivalvia</taxon>
        <taxon>Autobranchia</taxon>
        <taxon>Heteroconchia</taxon>
        <taxon>Euheterodonta</taxon>
        <taxon>Imparidentia</taxon>
        <taxon>Neoheterodontei</taxon>
        <taxon>Myida</taxon>
        <taxon>Dreissenoidea</taxon>
        <taxon>Dreissenidae</taxon>
        <taxon>Dreissena</taxon>
    </lineage>
</organism>
<evidence type="ECO:0000313" key="2">
    <source>
        <dbReference type="EMBL" id="KAH3777862.1"/>
    </source>
</evidence>
<gene>
    <name evidence="2" type="ORF">DPMN_179310</name>
</gene>
<reference evidence="2" key="1">
    <citation type="journal article" date="2019" name="bioRxiv">
        <title>The Genome of the Zebra Mussel, Dreissena polymorpha: A Resource for Invasive Species Research.</title>
        <authorList>
            <person name="McCartney M.A."/>
            <person name="Auch B."/>
            <person name="Kono T."/>
            <person name="Mallez S."/>
            <person name="Zhang Y."/>
            <person name="Obille A."/>
            <person name="Becker A."/>
            <person name="Abrahante J.E."/>
            <person name="Garbe J."/>
            <person name="Badalamenti J.P."/>
            <person name="Herman A."/>
            <person name="Mangelson H."/>
            <person name="Liachko I."/>
            <person name="Sullivan S."/>
            <person name="Sone E.D."/>
            <person name="Koren S."/>
            <person name="Silverstein K.A.T."/>
            <person name="Beckman K.B."/>
            <person name="Gohl D.M."/>
        </authorList>
    </citation>
    <scope>NUCLEOTIDE SEQUENCE</scope>
    <source>
        <strain evidence="2">Duluth1</strain>
        <tissue evidence="2">Whole animal</tissue>
    </source>
</reference>
<comment type="caution">
    <text evidence="2">The sequence shown here is derived from an EMBL/GenBank/DDBJ whole genome shotgun (WGS) entry which is preliminary data.</text>
</comment>
<dbReference type="EMBL" id="JAIWYP010000009">
    <property type="protein sequence ID" value="KAH3777862.1"/>
    <property type="molecule type" value="Genomic_DNA"/>
</dbReference>
<proteinExistence type="predicted"/>
<protein>
    <submittedName>
        <fullName evidence="2">Uncharacterized protein</fullName>
    </submittedName>
</protein>
<evidence type="ECO:0000256" key="1">
    <source>
        <dbReference type="SAM" id="MobiDB-lite"/>
    </source>
</evidence>
<accession>A0A9D4IM82</accession>
<dbReference type="AlphaFoldDB" id="A0A9D4IM82"/>
<name>A0A9D4IM82_DREPO</name>
<evidence type="ECO:0000313" key="3">
    <source>
        <dbReference type="Proteomes" id="UP000828390"/>
    </source>
</evidence>
<sequence>MLFELRPISVSDATFGQKDSDGEEEGGDPSGYNCDHSSRNHTWPAESTVVMYCSHNIFGEYPASQGSQ</sequence>
<feature type="region of interest" description="Disordered" evidence="1">
    <location>
        <begin position="1"/>
        <end position="39"/>
    </location>
</feature>
<keyword evidence="3" id="KW-1185">Reference proteome</keyword>